<reference evidence="1" key="1">
    <citation type="journal article" date="2020" name="Stud. Mycol.">
        <title>101 Dothideomycetes genomes: a test case for predicting lifestyles and emergence of pathogens.</title>
        <authorList>
            <person name="Haridas S."/>
            <person name="Albert R."/>
            <person name="Binder M."/>
            <person name="Bloem J."/>
            <person name="Labutti K."/>
            <person name="Salamov A."/>
            <person name="Andreopoulos B."/>
            <person name="Baker S."/>
            <person name="Barry K."/>
            <person name="Bills G."/>
            <person name="Bluhm B."/>
            <person name="Cannon C."/>
            <person name="Castanera R."/>
            <person name="Culley D."/>
            <person name="Daum C."/>
            <person name="Ezra D."/>
            <person name="Gonzalez J."/>
            <person name="Henrissat B."/>
            <person name="Kuo A."/>
            <person name="Liang C."/>
            <person name="Lipzen A."/>
            <person name="Lutzoni F."/>
            <person name="Magnuson J."/>
            <person name="Mondo S."/>
            <person name="Nolan M."/>
            <person name="Ohm R."/>
            <person name="Pangilinan J."/>
            <person name="Park H.-J."/>
            <person name="Ramirez L."/>
            <person name="Alfaro M."/>
            <person name="Sun H."/>
            <person name="Tritt A."/>
            <person name="Yoshinaga Y."/>
            <person name="Zwiers L.-H."/>
            <person name="Turgeon B."/>
            <person name="Goodwin S."/>
            <person name="Spatafora J."/>
            <person name="Crous P."/>
            <person name="Grigoriev I."/>
        </authorList>
    </citation>
    <scope>NUCLEOTIDE SEQUENCE</scope>
    <source>
        <strain evidence="1">CBS 109.77</strain>
    </source>
</reference>
<evidence type="ECO:0000313" key="1">
    <source>
        <dbReference type="EMBL" id="KAF2791560.1"/>
    </source>
</evidence>
<organism evidence="1 2">
    <name type="scientific">Melanomma pulvis-pyrius CBS 109.77</name>
    <dbReference type="NCBI Taxonomy" id="1314802"/>
    <lineage>
        <taxon>Eukaryota</taxon>
        <taxon>Fungi</taxon>
        <taxon>Dikarya</taxon>
        <taxon>Ascomycota</taxon>
        <taxon>Pezizomycotina</taxon>
        <taxon>Dothideomycetes</taxon>
        <taxon>Pleosporomycetidae</taxon>
        <taxon>Pleosporales</taxon>
        <taxon>Melanommataceae</taxon>
        <taxon>Melanomma</taxon>
    </lineage>
</organism>
<dbReference type="Proteomes" id="UP000799757">
    <property type="component" value="Unassembled WGS sequence"/>
</dbReference>
<evidence type="ECO:0000313" key="2">
    <source>
        <dbReference type="Proteomes" id="UP000799757"/>
    </source>
</evidence>
<proteinExistence type="predicted"/>
<dbReference type="AlphaFoldDB" id="A0A6A6X4X8"/>
<accession>A0A6A6X4X8</accession>
<keyword evidence="2" id="KW-1185">Reference proteome</keyword>
<protein>
    <submittedName>
        <fullName evidence="1">Uncharacterized protein</fullName>
    </submittedName>
</protein>
<sequence>MVPRIEDHWLWLGLGVFTFLAVRGVSHGLTQIVTLTTVHQPGPRPSIPLLRLGKEDAIKTSSLETLATCDNVEIRKAATKILCERFFAHGPSRSRLLNDLSSAKPRVKHRAQLAFSLLCDHDVVQQVVLPPTPRALRSSRSEGRRTLDWRDAREPEMRGLEDSVEERDLRRRRREAMVINEGDRPVSQEDVWMRDGEGRMSTEEGRINGI</sequence>
<name>A0A6A6X4X8_9PLEO</name>
<gene>
    <name evidence="1" type="ORF">K505DRAFT_280489</name>
</gene>
<dbReference type="OrthoDB" id="5385189at2759"/>
<dbReference type="EMBL" id="MU002013">
    <property type="protein sequence ID" value="KAF2791560.1"/>
    <property type="molecule type" value="Genomic_DNA"/>
</dbReference>